<dbReference type="AlphaFoldDB" id="A0A8X6WUR7"/>
<proteinExistence type="predicted"/>
<accession>A0A8X6WUR7</accession>
<protein>
    <submittedName>
        <fullName evidence="2">Uncharacterized protein</fullName>
    </submittedName>
</protein>
<organism evidence="2 3">
    <name type="scientific">Trichonephila inaurata madagascariensis</name>
    <dbReference type="NCBI Taxonomy" id="2747483"/>
    <lineage>
        <taxon>Eukaryota</taxon>
        <taxon>Metazoa</taxon>
        <taxon>Ecdysozoa</taxon>
        <taxon>Arthropoda</taxon>
        <taxon>Chelicerata</taxon>
        <taxon>Arachnida</taxon>
        <taxon>Araneae</taxon>
        <taxon>Araneomorphae</taxon>
        <taxon>Entelegynae</taxon>
        <taxon>Araneoidea</taxon>
        <taxon>Nephilidae</taxon>
        <taxon>Trichonephila</taxon>
        <taxon>Trichonephila inaurata</taxon>
    </lineage>
</organism>
<gene>
    <name evidence="2" type="ORF">TNIN_167141</name>
</gene>
<keyword evidence="3" id="KW-1185">Reference proteome</keyword>
<keyword evidence="1" id="KW-0812">Transmembrane</keyword>
<dbReference type="Proteomes" id="UP000886998">
    <property type="component" value="Unassembled WGS sequence"/>
</dbReference>
<sequence length="95" mass="10867">MSSEEEKNSLGRNGKIFVPEFRARRSRRTSARNKVPKDSCPGCRKSSLLQPQFIITAADHLSSVTRMTCLDFLLPFFGQVIFSFIRFCFVMVITD</sequence>
<evidence type="ECO:0000313" key="3">
    <source>
        <dbReference type="Proteomes" id="UP000886998"/>
    </source>
</evidence>
<name>A0A8X6WUR7_9ARAC</name>
<reference evidence="2" key="1">
    <citation type="submission" date="2020-08" db="EMBL/GenBank/DDBJ databases">
        <title>Multicomponent nature underlies the extraordinary mechanical properties of spider dragline silk.</title>
        <authorList>
            <person name="Kono N."/>
            <person name="Nakamura H."/>
            <person name="Mori M."/>
            <person name="Yoshida Y."/>
            <person name="Ohtoshi R."/>
            <person name="Malay A.D."/>
            <person name="Moran D.A.P."/>
            <person name="Tomita M."/>
            <person name="Numata K."/>
            <person name="Arakawa K."/>
        </authorList>
    </citation>
    <scope>NUCLEOTIDE SEQUENCE</scope>
</reference>
<evidence type="ECO:0000256" key="1">
    <source>
        <dbReference type="SAM" id="Phobius"/>
    </source>
</evidence>
<keyword evidence="1" id="KW-0472">Membrane</keyword>
<feature type="transmembrane region" description="Helical" evidence="1">
    <location>
        <begin position="72"/>
        <end position="93"/>
    </location>
</feature>
<keyword evidence="1" id="KW-1133">Transmembrane helix</keyword>
<dbReference type="EMBL" id="BMAV01002107">
    <property type="protein sequence ID" value="GFY40799.1"/>
    <property type="molecule type" value="Genomic_DNA"/>
</dbReference>
<dbReference type="OrthoDB" id="10385008at2759"/>
<evidence type="ECO:0000313" key="2">
    <source>
        <dbReference type="EMBL" id="GFY40799.1"/>
    </source>
</evidence>
<comment type="caution">
    <text evidence="2">The sequence shown here is derived from an EMBL/GenBank/DDBJ whole genome shotgun (WGS) entry which is preliminary data.</text>
</comment>